<feature type="region of interest" description="Disordered" evidence="1">
    <location>
        <begin position="58"/>
        <end position="79"/>
    </location>
</feature>
<dbReference type="PROSITE" id="PS50006">
    <property type="entry name" value="FHA_DOMAIN"/>
    <property type="match status" value="1"/>
</dbReference>
<dbReference type="PANTHER" id="PTHR23308">
    <property type="entry name" value="NUCLEAR INHIBITOR OF PROTEIN PHOSPHATASE-1"/>
    <property type="match status" value="1"/>
</dbReference>
<dbReference type="STRING" id="29655.A0A0K9Q4E7"/>
<dbReference type="CDD" id="cd00060">
    <property type="entry name" value="FHA"/>
    <property type="match status" value="1"/>
</dbReference>
<dbReference type="AlphaFoldDB" id="A0A0K9Q4E7"/>
<sequence>MQVTTAAASVLVTTGQIQRWQNCSINQRPVVCVNCRSSEERSSRIHLIKFTTGYRPRRDVYSPRSSSTDSSPPLDSSENWLLQPVGDGDSSHIGVEVPLPGSFEIASDVVTVGRLPEQASMVIPVATVSGLHARFEKKKGRLLVTDLNSTNGTFVGKMRLPPGATVEVLAGNSITFGDTNLAMFRVSKVQDSLTNPEIKSVV</sequence>
<dbReference type="GO" id="GO:0003729">
    <property type="term" value="F:mRNA binding"/>
    <property type="evidence" value="ECO:0000318"/>
    <property type="project" value="GO_Central"/>
</dbReference>
<dbReference type="Gene3D" id="2.60.200.20">
    <property type="match status" value="1"/>
</dbReference>
<feature type="compositionally biased region" description="Low complexity" evidence="1">
    <location>
        <begin position="62"/>
        <end position="77"/>
    </location>
</feature>
<dbReference type="EMBL" id="LFYR01000090">
    <property type="protein sequence ID" value="KMZ76059.1"/>
    <property type="molecule type" value="Genomic_DNA"/>
</dbReference>
<gene>
    <name evidence="3" type="ORF">ZOSMA_107G00560</name>
</gene>
<evidence type="ECO:0000313" key="3">
    <source>
        <dbReference type="EMBL" id="KMZ76059.1"/>
    </source>
</evidence>
<dbReference type="InterPro" id="IPR050923">
    <property type="entry name" value="Cell_Proc_Reg/RNA_Proc"/>
</dbReference>
<evidence type="ECO:0000313" key="4">
    <source>
        <dbReference type="Proteomes" id="UP000036987"/>
    </source>
</evidence>
<keyword evidence="4" id="KW-1185">Reference proteome</keyword>
<dbReference type="GO" id="GO:0005634">
    <property type="term" value="C:nucleus"/>
    <property type="evidence" value="ECO:0000318"/>
    <property type="project" value="GO_Central"/>
</dbReference>
<dbReference type="InterPro" id="IPR000253">
    <property type="entry name" value="FHA_dom"/>
</dbReference>
<protein>
    <recommendedName>
        <fullName evidence="2">FHA domain-containing protein</fullName>
    </recommendedName>
</protein>
<name>A0A0K9Q4E7_ZOSMR</name>
<dbReference type="FunFam" id="2.60.200.20:FF:000063">
    <property type="entry name" value="Predicted protein"/>
    <property type="match status" value="1"/>
</dbReference>
<dbReference type="OrthoDB" id="687730at2759"/>
<dbReference type="SUPFAM" id="SSF49879">
    <property type="entry name" value="SMAD/FHA domain"/>
    <property type="match status" value="1"/>
</dbReference>
<dbReference type="InterPro" id="IPR008984">
    <property type="entry name" value="SMAD_FHA_dom_sf"/>
</dbReference>
<reference evidence="4" key="1">
    <citation type="journal article" date="2016" name="Nature">
        <title>The genome of the seagrass Zostera marina reveals angiosperm adaptation to the sea.</title>
        <authorList>
            <person name="Olsen J.L."/>
            <person name="Rouze P."/>
            <person name="Verhelst B."/>
            <person name="Lin Y.-C."/>
            <person name="Bayer T."/>
            <person name="Collen J."/>
            <person name="Dattolo E."/>
            <person name="De Paoli E."/>
            <person name="Dittami S."/>
            <person name="Maumus F."/>
            <person name="Michel G."/>
            <person name="Kersting A."/>
            <person name="Lauritano C."/>
            <person name="Lohaus R."/>
            <person name="Toepel M."/>
            <person name="Tonon T."/>
            <person name="Vanneste K."/>
            <person name="Amirebrahimi M."/>
            <person name="Brakel J."/>
            <person name="Bostroem C."/>
            <person name="Chovatia M."/>
            <person name="Grimwood J."/>
            <person name="Jenkins J.W."/>
            <person name="Jueterbock A."/>
            <person name="Mraz A."/>
            <person name="Stam W.T."/>
            <person name="Tice H."/>
            <person name="Bornberg-Bauer E."/>
            <person name="Green P.J."/>
            <person name="Pearson G.A."/>
            <person name="Procaccini G."/>
            <person name="Duarte C.M."/>
            <person name="Schmutz J."/>
            <person name="Reusch T.B.H."/>
            <person name="Van de Peer Y."/>
        </authorList>
    </citation>
    <scope>NUCLEOTIDE SEQUENCE [LARGE SCALE GENOMIC DNA]</scope>
    <source>
        <strain evidence="4">cv. Finnish</strain>
    </source>
</reference>
<dbReference type="SMART" id="SM00240">
    <property type="entry name" value="FHA"/>
    <property type="match status" value="1"/>
</dbReference>
<dbReference type="Proteomes" id="UP000036987">
    <property type="component" value="Unassembled WGS sequence"/>
</dbReference>
<comment type="caution">
    <text evidence="3">The sequence shown here is derived from an EMBL/GenBank/DDBJ whole genome shotgun (WGS) entry which is preliminary data.</text>
</comment>
<dbReference type="Pfam" id="PF00498">
    <property type="entry name" value="FHA"/>
    <property type="match status" value="1"/>
</dbReference>
<evidence type="ECO:0000259" key="2">
    <source>
        <dbReference type="PROSITE" id="PS50006"/>
    </source>
</evidence>
<feature type="domain" description="FHA" evidence="2">
    <location>
        <begin position="110"/>
        <end position="160"/>
    </location>
</feature>
<proteinExistence type="predicted"/>
<organism evidence="3 4">
    <name type="scientific">Zostera marina</name>
    <name type="common">Eelgrass</name>
    <dbReference type="NCBI Taxonomy" id="29655"/>
    <lineage>
        <taxon>Eukaryota</taxon>
        <taxon>Viridiplantae</taxon>
        <taxon>Streptophyta</taxon>
        <taxon>Embryophyta</taxon>
        <taxon>Tracheophyta</taxon>
        <taxon>Spermatophyta</taxon>
        <taxon>Magnoliopsida</taxon>
        <taxon>Liliopsida</taxon>
        <taxon>Zosteraceae</taxon>
        <taxon>Zostera</taxon>
    </lineage>
</organism>
<evidence type="ECO:0000256" key="1">
    <source>
        <dbReference type="SAM" id="MobiDB-lite"/>
    </source>
</evidence>
<accession>A0A0K9Q4E7</accession>